<evidence type="ECO:0000313" key="1">
    <source>
        <dbReference type="EMBL" id="MDO1451009.1"/>
    </source>
</evidence>
<dbReference type="SUPFAM" id="SSF53448">
    <property type="entry name" value="Nucleotide-diphospho-sugar transferases"/>
    <property type="match status" value="1"/>
</dbReference>
<accession>A0ABT8RGA1</accession>
<proteinExistence type="predicted"/>
<dbReference type="Gene3D" id="3.90.550.10">
    <property type="entry name" value="Spore Coat Polysaccharide Biosynthesis Protein SpsA, Chain A"/>
    <property type="match status" value="1"/>
</dbReference>
<dbReference type="EMBL" id="JAUKPO010000040">
    <property type="protein sequence ID" value="MDO1451009.1"/>
    <property type="molecule type" value="Genomic_DNA"/>
</dbReference>
<reference evidence="1" key="1">
    <citation type="submission" date="2023-07" db="EMBL/GenBank/DDBJ databases">
        <title>The genome sequence of Rhodocytophaga aerolata KACC 12507.</title>
        <authorList>
            <person name="Zhang X."/>
        </authorList>
    </citation>
    <scope>NUCLEOTIDE SEQUENCE</scope>
    <source>
        <strain evidence="1">KACC 12507</strain>
    </source>
</reference>
<dbReference type="RefSeq" id="WP_302041809.1">
    <property type="nucleotide sequence ID" value="NZ_JAUKPO010000040.1"/>
</dbReference>
<dbReference type="Proteomes" id="UP001168528">
    <property type="component" value="Unassembled WGS sequence"/>
</dbReference>
<protein>
    <recommendedName>
        <fullName evidence="3">Glycosyltransferase</fullName>
    </recommendedName>
</protein>
<organism evidence="1 2">
    <name type="scientific">Rhodocytophaga aerolata</name>
    <dbReference type="NCBI Taxonomy" id="455078"/>
    <lineage>
        <taxon>Bacteria</taxon>
        <taxon>Pseudomonadati</taxon>
        <taxon>Bacteroidota</taxon>
        <taxon>Cytophagia</taxon>
        <taxon>Cytophagales</taxon>
        <taxon>Rhodocytophagaceae</taxon>
        <taxon>Rhodocytophaga</taxon>
    </lineage>
</organism>
<dbReference type="InterPro" id="IPR029044">
    <property type="entry name" value="Nucleotide-diphossugar_trans"/>
</dbReference>
<evidence type="ECO:0008006" key="3">
    <source>
        <dbReference type="Google" id="ProtNLM"/>
    </source>
</evidence>
<name>A0ABT8RGA1_9BACT</name>
<evidence type="ECO:0000313" key="2">
    <source>
        <dbReference type="Proteomes" id="UP001168528"/>
    </source>
</evidence>
<keyword evidence="2" id="KW-1185">Reference proteome</keyword>
<comment type="caution">
    <text evidence="1">The sequence shown here is derived from an EMBL/GenBank/DDBJ whole genome shotgun (WGS) entry which is preliminary data.</text>
</comment>
<gene>
    <name evidence="1" type="ORF">Q0590_32340</name>
</gene>
<sequence length="321" mass="37484">MLAPIVLFVYNRPWHAKQTLEALSKNILADKSILYIYADGPKVNPSIEDLEKIKETRQTIREKQWCKEVHIIESDTNKGLADSIVNGVTNIVNRYEKIIVLEDDIVTSKGFLKYMNDALKLYVDEEKVMQISGFIYPIKTKGLPETFFYNVNSCWGWATWQRAWKYYNGNTRELLNNLSKQADFNTLDFNGGQGNAFYQQLVDNLEGKLYTWAIKWHTSMYLKKGYCLHPRYSLVRNIGHDNTGENCDVNERLTYQLLAAQIQVRKIPIVKLDLIIQRMKEYYESGSKEFHNSLANGKNINMLKKIKRKLQQIKTLLNVYF</sequence>